<organism evidence="3">
    <name type="scientific">Aphanomyces invadans</name>
    <dbReference type="NCBI Taxonomy" id="157072"/>
    <lineage>
        <taxon>Eukaryota</taxon>
        <taxon>Sar</taxon>
        <taxon>Stramenopiles</taxon>
        <taxon>Oomycota</taxon>
        <taxon>Saprolegniomycetes</taxon>
        <taxon>Saprolegniales</taxon>
        <taxon>Verrucalvaceae</taxon>
        <taxon>Aphanomyces</taxon>
    </lineage>
</organism>
<dbReference type="GeneID" id="20087903"/>
<dbReference type="VEuPathDB" id="FungiDB:H310_10853"/>
<feature type="region of interest" description="Disordered" evidence="1">
    <location>
        <begin position="86"/>
        <end position="127"/>
    </location>
</feature>
<dbReference type="RefSeq" id="XP_008875549.1">
    <property type="nucleotide sequence ID" value="XM_008877327.1"/>
</dbReference>
<keyword evidence="2" id="KW-1133">Transmembrane helix</keyword>
<proteinExistence type="predicted"/>
<dbReference type="EMBL" id="KI913979">
    <property type="protein sequence ID" value="ETV95799.1"/>
    <property type="molecule type" value="Genomic_DNA"/>
</dbReference>
<keyword evidence="2" id="KW-0472">Membrane</keyword>
<evidence type="ECO:0000256" key="2">
    <source>
        <dbReference type="SAM" id="Phobius"/>
    </source>
</evidence>
<name>A0A024TP56_9STRA</name>
<protein>
    <submittedName>
        <fullName evidence="3">Uncharacterized protein</fullName>
    </submittedName>
</protein>
<evidence type="ECO:0000256" key="1">
    <source>
        <dbReference type="SAM" id="MobiDB-lite"/>
    </source>
</evidence>
<evidence type="ECO:0000313" key="3">
    <source>
        <dbReference type="EMBL" id="ETV95799.1"/>
    </source>
</evidence>
<gene>
    <name evidence="3" type="ORF">H310_10853</name>
</gene>
<reference evidence="3" key="1">
    <citation type="submission" date="2013-12" db="EMBL/GenBank/DDBJ databases">
        <title>The Genome Sequence of Aphanomyces invadans NJM9701.</title>
        <authorList>
            <consortium name="The Broad Institute Genomics Platform"/>
            <person name="Russ C."/>
            <person name="Tyler B."/>
            <person name="van West P."/>
            <person name="Dieguez-Uribeondo J."/>
            <person name="Young S.K."/>
            <person name="Zeng Q."/>
            <person name="Gargeya S."/>
            <person name="Fitzgerald M."/>
            <person name="Abouelleil A."/>
            <person name="Alvarado L."/>
            <person name="Chapman S.B."/>
            <person name="Gainer-Dewar J."/>
            <person name="Goldberg J."/>
            <person name="Griggs A."/>
            <person name="Gujja S."/>
            <person name="Hansen M."/>
            <person name="Howarth C."/>
            <person name="Imamovic A."/>
            <person name="Ireland A."/>
            <person name="Larimer J."/>
            <person name="McCowan C."/>
            <person name="Murphy C."/>
            <person name="Pearson M."/>
            <person name="Poon T.W."/>
            <person name="Priest M."/>
            <person name="Roberts A."/>
            <person name="Saif S."/>
            <person name="Shea T."/>
            <person name="Sykes S."/>
            <person name="Wortman J."/>
            <person name="Nusbaum C."/>
            <person name="Birren B."/>
        </authorList>
    </citation>
    <scope>NUCLEOTIDE SEQUENCE [LARGE SCALE GENOMIC DNA]</scope>
    <source>
        <strain evidence="3">NJM9701</strain>
    </source>
</reference>
<keyword evidence="2" id="KW-0812">Transmembrane</keyword>
<sequence>MAKLFFAVAAVTSAGLYSGAAVYMSVVQHPAILRLGSRRLQAPFFCQIQHRVVRRVDGGHCHLNEQPVRALDRRWLYLPRVGSVHDTGHASSEPAPHRRTVLEDPSHSVHASETSSLGRPPRAPIDRKRRGHSYIGLCVSATGLVGVAVLIDGIVF</sequence>
<feature type="transmembrane region" description="Helical" evidence="2">
    <location>
        <begin position="134"/>
        <end position="155"/>
    </location>
</feature>
<dbReference type="AlphaFoldDB" id="A0A024TP56"/>
<accession>A0A024TP56</accession>